<evidence type="ECO:0000313" key="3">
    <source>
        <dbReference type="Proteomes" id="UP001152759"/>
    </source>
</evidence>
<dbReference type="PANTHER" id="PTHR11362">
    <property type="entry name" value="PHOSPHATIDYLETHANOLAMINE-BINDING PROTEIN"/>
    <property type="match status" value="1"/>
</dbReference>
<sequence>MITLQGGFLAGQKVFLFATLLKTFVTNVLGAATTKSHQDPSSSVETTTFLFNRTLMLERDKLVPDVLDAIPKEELFVSYYTRWINLGNLVGCSEVINMPTVLDWPFEKGAFYTIILTGPDCPSRKNHTDREYLHWLVTNVQETKFMAGDRIVEYVGAAPNYVSDAHRFLFVVFKQPQPDKMSFEEQPRLDESPYREQRKKFSTRNFAKKYGLEPVAANYYWINHNEPIPTFETWFRTPMDLEP</sequence>
<proteinExistence type="predicted"/>
<organism evidence="2 3">
    <name type="scientific">Bemisia tabaci</name>
    <name type="common">Sweetpotato whitefly</name>
    <name type="synonym">Aleurodes tabaci</name>
    <dbReference type="NCBI Taxonomy" id="7038"/>
    <lineage>
        <taxon>Eukaryota</taxon>
        <taxon>Metazoa</taxon>
        <taxon>Ecdysozoa</taxon>
        <taxon>Arthropoda</taxon>
        <taxon>Hexapoda</taxon>
        <taxon>Insecta</taxon>
        <taxon>Pterygota</taxon>
        <taxon>Neoptera</taxon>
        <taxon>Paraneoptera</taxon>
        <taxon>Hemiptera</taxon>
        <taxon>Sternorrhyncha</taxon>
        <taxon>Aleyrodoidea</taxon>
        <taxon>Aleyrodidae</taxon>
        <taxon>Aleyrodinae</taxon>
        <taxon>Bemisia</taxon>
    </lineage>
</organism>
<dbReference type="Pfam" id="PF01161">
    <property type="entry name" value="PBP"/>
    <property type="match status" value="1"/>
</dbReference>
<accession>A0A9P0AC22</accession>
<feature type="chain" id="PRO_5040177241" evidence="1">
    <location>
        <begin position="31"/>
        <end position="243"/>
    </location>
</feature>
<dbReference type="SUPFAM" id="SSF49777">
    <property type="entry name" value="PEBP-like"/>
    <property type="match status" value="1"/>
</dbReference>
<dbReference type="InterPro" id="IPR035810">
    <property type="entry name" value="PEBP_euk"/>
</dbReference>
<evidence type="ECO:0000313" key="2">
    <source>
        <dbReference type="EMBL" id="CAH0387430.1"/>
    </source>
</evidence>
<reference evidence="2" key="1">
    <citation type="submission" date="2021-12" db="EMBL/GenBank/DDBJ databases">
        <authorList>
            <person name="King R."/>
        </authorList>
    </citation>
    <scope>NUCLEOTIDE SEQUENCE</scope>
</reference>
<dbReference type="InterPro" id="IPR036610">
    <property type="entry name" value="PEBP-like_sf"/>
</dbReference>
<dbReference type="Gene3D" id="3.90.280.10">
    <property type="entry name" value="PEBP-like"/>
    <property type="match status" value="1"/>
</dbReference>
<protein>
    <submittedName>
        <fullName evidence="2">Uncharacterized protein</fullName>
    </submittedName>
</protein>
<dbReference type="PANTHER" id="PTHR11362:SF82">
    <property type="entry name" value="PHOSPHATIDYLETHANOLAMINE-BINDING PROTEIN 4"/>
    <property type="match status" value="1"/>
</dbReference>
<dbReference type="Proteomes" id="UP001152759">
    <property type="component" value="Chromosome 3"/>
</dbReference>
<evidence type="ECO:0000256" key="1">
    <source>
        <dbReference type="SAM" id="SignalP"/>
    </source>
</evidence>
<keyword evidence="3" id="KW-1185">Reference proteome</keyword>
<keyword evidence="1" id="KW-0732">Signal</keyword>
<dbReference type="InterPro" id="IPR008914">
    <property type="entry name" value="PEBP"/>
</dbReference>
<gene>
    <name evidence="2" type="ORF">BEMITA_LOCUS6448</name>
</gene>
<dbReference type="EMBL" id="OU963864">
    <property type="protein sequence ID" value="CAH0387430.1"/>
    <property type="molecule type" value="Genomic_DNA"/>
</dbReference>
<name>A0A9P0AC22_BEMTA</name>
<feature type="signal peptide" evidence="1">
    <location>
        <begin position="1"/>
        <end position="30"/>
    </location>
</feature>
<dbReference type="CDD" id="cd00866">
    <property type="entry name" value="PEBP_euk"/>
    <property type="match status" value="1"/>
</dbReference>
<dbReference type="AlphaFoldDB" id="A0A9P0AC22"/>